<evidence type="ECO:0000256" key="1">
    <source>
        <dbReference type="SAM" id="Phobius"/>
    </source>
</evidence>
<feature type="transmembrane region" description="Helical" evidence="1">
    <location>
        <begin position="36"/>
        <end position="58"/>
    </location>
</feature>
<accession>J9FW20</accession>
<dbReference type="EMBL" id="AMCI01003928">
    <property type="protein sequence ID" value="EJW99191.1"/>
    <property type="molecule type" value="Genomic_DNA"/>
</dbReference>
<keyword evidence="1" id="KW-0472">Membrane</keyword>
<organism evidence="2">
    <name type="scientific">gut metagenome</name>
    <dbReference type="NCBI Taxonomy" id="749906"/>
    <lineage>
        <taxon>unclassified sequences</taxon>
        <taxon>metagenomes</taxon>
        <taxon>organismal metagenomes</taxon>
    </lineage>
</organism>
<protein>
    <submittedName>
        <fullName evidence="2">Uncharacterized protein</fullName>
    </submittedName>
</protein>
<evidence type="ECO:0000313" key="2">
    <source>
        <dbReference type="EMBL" id="EJW99191.1"/>
    </source>
</evidence>
<reference evidence="2" key="1">
    <citation type="journal article" date="2012" name="PLoS ONE">
        <title>Gene sets for utilization of primary and secondary nutrition supplies in the distal gut of endangered iberian lynx.</title>
        <authorList>
            <person name="Alcaide M."/>
            <person name="Messina E."/>
            <person name="Richter M."/>
            <person name="Bargiela R."/>
            <person name="Peplies J."/>
            <person name="Huws S.A."/>
            <person name="Newbold C.J."/>
            <person name="Golyshin P.N."/>
            <person name="Simon M.A."/>
            <person name="Lopez G."/>
            <person name="Yakimov M.M."/>
            <person name="Ferrer M."/>
        </authorList>
    </citation>
    <scope>NUCLEOTIDE SEQUENCE</scope>
</reference>
<name>J9FW20_9ZZZZ</name>
<sequence>MGLGATTIFIKFSQFKKLRLYLGEGVPPAVASTFSVMLPMAITLMLCALVAAILAGFFNTNL</sequence>
<keyword evidence="1" id="KW-1133">Transmembrane helix</keyword>
<comment type="caution">
    <text evidence="2">The sequence shown here is derived from an EMBL/GenBank/DDBJ whole genome shotgun (WGS) entry which is preliminary data.</text>
</comment>
<feature type="non-terminal residue" evidence="2">
    <location>
        <position position="62"/>
    </location>
</feature>
<keyword evidence="1" id="KW-0812">Transmembrane</keyword>
<gene>
    <name evidence="2" type="ORF">EVA_12702</name>
</gene>
<proteinExistence type="predicted"/>
<dbReference type="AlphaFoldDB" id="J9FW20"/>